<dbReference type="RefSeq" id="WP_268600853.1">
    <property type="nucleotide sequence ID" value="NZ_JAKOBS010000035.1"/>
</dbReference>
<gene>
    <name evidence="1" type="ORF">M5X12_30995</name>
</gene>
<protein>
    <recommendedName>
        <fullName evidence="3">Phage protein Gp138 N-terminal domain-containing protein</fullName>
    </recommendedName>
</protein>
<keyword evidence="2" id="KW-1185">Reference proteome</keyword>
<dbReference type="InterPro" id="IPR037026">
    <property type="entry name" value="Vgr_OB-fold_dom_sf"/>
</dbReference>
<comment type="caution">
    <text evidence="1">The sequence shown here is derived from an EMBL/GenBank/DDBJ whole genome shotgun (WGS) entry which is preliminary data.</text>
</comment>
<evidence type="ECO:0008006" key="3">
    <source>
        <dbReference type="Google" id="ProtNLM"/>
    </source>
</evidence>
<dbReference type="EMBL" id="JAMDNP010000135">
    <property type="protein sequence ID" value="MCY9764926.1"/>
    <property type="molecule type" value="Genomic_DNA"/>
</dbReference>
<evidence type="ECO:0000313" key="1">
    <source>
        <dbReference type="EMBL" id="MCY9764926.1"/>
    </source>
</evidence>
<accession>A0ABT4H7G1</accession>
<dbReference type="Proteomes" id="UP001527181">
    <property type="component" value="Unassembled WGS sequence"/>
</dbReference>
<name>A0ABT4H7G1_PAEAL</name>
<reference evidence="1 2" key="1">
    <citation type="submission" date="2022-05" db="EMBL/GenBank/DDBJ databases">
        <title>Genome Sequencing of Bee-Associated Microbes.</title>
        <authorList>
            <person name="Dunlap C."/>
        </authorList>
    </citation>
    <scope>NUCLEOTIDE SEQUENCE [LARGE SCALE GENOMIC DNA]</scope>
    <source>
        <strain evidence="1 2">NRRL B-04010</strain>
    </source>
</reference>
<proteinExistence type="predicted"/>
<organism evidence="1 2">
    <name type="scientific">Paenibacillus alvei</name>
    <name type="common">Bacillus alvei</name>
    <dbReference type="NCBI Taxonomy" id="44250"/>
    <lineage>
        <taxon>Bacteria</taxon>
        <taxon>Bacillati</taxon>
        <taxon>Bacillota</taxon>
        <taxon>Bacilli</taxon>
        <taxon>Bacillales</taxon>
        <taxon>Paenibacillaceae</taxon>
        <taxon>Paenibacillus</taxon>
    </lineage>
</organism>
<evidence type="ECO:0000313" key="2">
    <source>
        <dbReference type="Proteomes" id="UP001527181"/>
    </source>
</evidence>
<sequence length="123" mass="13579">MQWVRKGQVSSIDPENMTLRVVFDGMDASVSPELDIIVPPSGFQVYQVPDIGDTVICVFTEEQGFCIGLLQDTTPELDEGDWGVYFDDENQIVYKDGKLMIKAPEIMIEGNIKVTGTIESGSS</sequence>
<dbReference type="Gene3D" id="2.40.50.230">
    <property type="entry name" value="Gp5 N-terminal domain"/>
    <property type="match status" value="1"/>
</dbReference>